<dbReference type="Proteomes" id="UP001232063">
    <property type="component" value="Unassembled WGS sequence"/>
</dbReference>
<dbReference type="EMBL" id="JASJOU010000008">
    <property type="protein sequence ID" value="MDJ1503547.1"/>
    <property type="molecule type" value="Genomic_DNA"/>
</dbReference>
<keyword evidence="4" id="KW-1185">Reference proteome</keyword>
<evidence type="ECO:0000259" key="2">
    <source>
        <dbReference type="Pfam" id="PF07693"/>
    </source>
</evidence>
<feature type="domain" description="KAP NTPase" evidence="2">
    <location>
        <begin position="12"/>
        <end position="380"/>
    </location>
</feature>
<accession>A0AAE3R8J2</accession>
<evidence type="ECO:0000313" key="3">
    <source>
        <dbReference type="EMBL" id="MDJ1503547.1"/>
    </source>
</evidence>
<name>A0AAE3R8J2_9BACT</name>
<dbReference type="Pfam" id="PF07693">
    <property type="entry name" value="KAP_NTPase"/>
    <property type="match status" value="1"/>
</dbReference>
<evidence type="ECO:0000313" key="4">
    <source>
        <dbReference type="Proteomes" id="UP001232063"/>
    </source>
</evidence>
<dbReference type="SUPFAM" id="SSF52540">
    <property type="entry name" value="P-loop containing nucleoside triphosphate hydrolases"/>
    <property type="match status" value="1"/>
</dbReference>
<proteinExistence type="predicted"/>
<feature type="coiled-coil region" evidence="1">
    <location>
        <begin position="76"/>
        <end position="106"/>
    </location>
</feature>
<organism evidence="3 4">
    <name type="scientific">Xanthocytophaga agilis</name>
    <dbReference type="NCBI Taxonomy" id="3048010"/>
    <lineage>
        <taxon>Bacteria</taxon>
        <taxon>Pseudomonadati</taxon>
        <taxon>Bacteroidota</taxon>
        <taxon>Cytophagia</taxon>
        <taxon>Cytophagales</taxon>
        <taxon>Rhodocytophagaceae</taxon>
        <taxon>Xanthocytophaga</taxon>
    </lineage>
</organism>
<sequence>MNISLKAPSELFYKHLNSKDNYRILFSGPFGIGKTYFLNDFFDKRTDDYLTVYLSPVHYSVASNEDIFKFIKFDILQELNRKYHLLEALEADFEENYKELDNVIDNTTFFLWSFIANFSKIIEASFYMIPEVNIANASEDGNGPDLTFASLGNLPQAGIDILKNVLKDAEELKKVIASHENSPEAKSYLEELSNNYIYERDPVTIFITEVLNLLSEIQLERTNKKHIKKTQKKQKVLIIDDLDRIDPEHIFRLFNVFSSHLGSNSESENKFSFDKIIFVCDIDNIRGMFQVRYGTPMGFNGYIDKFYSQQVFYFDNRSAIIEFLQKDFFDRKKPKEYEEQFIMSTLFKEIGLVVYIIEAFIRTQVLNLRTLKKISGKLLIPKENHLQIFINPNDREVTYFRNIDYPILLITEFLNQFFSKSDDFIDALNSCSLKLSNASNQFLSSEKGTPHFWNIVLFSRRFDHSFKAIDVAHKSSIVSGGSFQLLSMDEPLKSVVLSITKNQITRTIQYYIEGPSKAPISERMFFQELTSIVSFFKEQGLYDNIN</sequence>
<dbReference type="InterPro" id="IPR011646">
    <property type="entry name" value="KAP_P-loop"/>
</dbReference>
<comment type="caution">
    <text evidence="3">The sequence shown here is derived from an EMBL/GenBank/DDBJ whole genome shotgun (WGS) entry which is preliminary data.</text>
</comment>
<reference evidence="3" key="1">
    <citation type="submission" date="2023-05" db="EMBL/GenBank/DDBJ databases">
        <authorList>
            <person name="Zhang X."/>
        </authorList>
    </citation>
    <scope>NUCLEOTIDE SEQUENCE</scope>
    <source>
        <strain evidence="3">BD1B2-1</strain>
    </source>
</reference>
<evidence type="ECO:0000256" key="1">
    <source>
        <dbReference type="SAM" id="Coils"/>
    </source>
</evidence>
<gene>
    <name evidence="3" type="ORF">QNI22_22965</name>
</gene>
<dbReference type="InterPro" id="IPR027417">
    <property type="entry name" value="P-loop_NTPase"/>
</dbReference>
<dbReference type="AlphaFoldDB" id="A0AAE3R8J2"/>
<dbReference type="RefSeq" id="WP_314514164.1">
    <property type="nucleotide sequence ID" value="NZ_JASJOU010000008.1"/>
</dbReference>
<protein>
    <submittedName>
        <fullName evidence="3">P-loop NTPase fold protein</fullName>
    </submittedName>
</protein>
<keyword evidence="1" id="KW-0175">Coiled coil</keyword>